<sequence length="350" mass="40268">MMGGSTSNERMDKKRWKSMMGGSTSNELPEILIMDILSRLPVKSLLRFNRTRTVSPRHPCRCFPLKGNKKNYKAKWKKISIYLTLSMVFLSESPIHATDCFVCKNIIIPQNRRLGILGPQLSFGILVPDKLRIFLNSPSHRPFDCTGSEHEAYEYFIRNDADTHYEYNGFRCDIYFHFIGFGFDRKSNDYKVIVFVTFTLGDEHGHELVSRPQAHLYSLSRNSWEEIDPPNFDPSGNKASTYIDGICYWGVSNDRVGNFILSFNMVEQVYSEISLPDSISKYSEVHITSINELVAAIHVLPGEEIYEQSFDLWVLMDGCSCSSWIKKFKIGPIVGVRRPFFWKNDVLCSC</sequence>
<protein>
    <recommendedName>
        <fullName evidence="2">F-box associated beta-propeller type 1 domain-containing protein</fullName>
    </recommendedName>
</protein>
<name>A0A1R3KHH2_COCAP</name>
<feature type="region of interest" description="Disordered" evidence="1">
    <location>
        <begin position="1"/>
        <end position="22"/>
    </location>
</feature>
<evidence type="ECO:0000259" key="2">
    <source>
        <dbReference type="Pfam" id="PF07734"/>
    </source>
</evidence>
<dbReference type="PANTHER" id="PTHR31672">
    <property type="entry name" value="BNACNNG10540D PROTEIN"/>
    <property type="match status" value="1"/>
</dbReference>
<proteinExistence type="predicted"/>
<dbReference type="InterPro" id="IPR050796">
    <property type="entry name" value="SCF_F-box_component"/>
</dbReference>
<organism evidence="3 4">
    <name type="scientific">Corchorus capsularis</name>
    <name type="common">Jute</name>
    <dbReference type="NCBI Taxonomy" id="210143"/>
    <lineage>
        <taxon>Eukaryota</taxon>
        <taxon>Viridiplantae</taxon>
        <taxon>Streptophyta</taxon>
        <taxon>Embryophyta</taxon>
        <taxon>Tracheophyta</taxon>
        <taxon>Spermatophyta</taxon>
        <taxon>Magnoliopsida</taxon>
        <taxon>eudicotyledons</taxon>
        <taxon>Gunneridae</taxon>
        <taxon>Pentapetalae</taxon>
        <taxon>rosids</taxon>
        <taxon>malvids</taxon>
        <taxon>Malvales</taxon>
        <taxon>Malvaceae</taxon>
        <taxon>Grewioideae</taxon>
        <taxon>Apeibeae</taxon>
        <taxon>Corchorus</taxon>
    </lineage>
</organism>
<dbReference type="Pfam" id="PF07734">
    <property type="entry name" value="FBA_1"/>
    <property type="match status" value="1"/>
</dbReference>
<evidence type="ECO:0000313" key="4">
    <source>
        <dbReference type="Proteomes" id="UP000188268"/>
    </source>
</evidence>
<gene>
    <name evidence="3" type="ORF">CCACVL1_01517</name>
</gene>
<evidence type="ECO:0000256" key="1">
    <source>
        <dbReference type="SAM" id="MobiDB-lite"/>
    </source>
</evidence>
<dbReference type="AlphaFoldDB" id="A0A1R3KHH2"/>
<dbReference type="OrthoDB" id="942296at2759"/>
<keyword evidence="4" id="KW-1185">Reference proteome</keyword>
<dbReference type="InterPro" id="IPR017451">
    <property type="entry name" value="F-box-assoc_interact_dom"/>
</dbReference>
<dbReference type="EMBL" id="AWWV01004878">
    <property type="protein sequence ID" value="OMP06547.1"/>
    <property type="molecule type" value="Genomic_DNA"/>
</dbReference>
<feature type="domain" description="F-box associated beta-propeller type 1" evidence="2">
    <location>
        <begin position="175"/>
        <end position="329"/>
    </location>
</feature>
<evidence type="ECO:0000313" key="3">
    <source>
        <dbReference type="EMBL" id="OMP06547.1"/>
    </source>
</evidence>
<dbReference type="Gramene" id="OMP06547">
    <property type="protein sequence ID" value="OMP06547"/>
    <property type="gene ID" value="CCACVL1_01517"/>
</dbReference>
<dbReference type="Proteomes" id="UP000188268">
    <property type="component" value="Unassembled WGS sequence"/>
</dbReference>
<dbReference type="NCBIfam" id="TIGR01640">
    <property type="entry name" value="F_box_assoc_1"/>
    <property type="match status" value="1"/>
</dbReference>
<dbReference type="InterPro" id="IPR006527">
    <property type="entry name" value="F-box-assoc_dom_typ1"/>
</dbReference>
<dbReference type="PANTHER" id="PTHR31672:SF13">
    <property type="entry name" value="F-BOX PROTEIN CPR30-LIKE"/>
    <property type="match status" value="1"/>
</dbReference>
<comment type="caution">
    <text evidence="3">The sequence shown here is derived from an EMBL/GenBank/DDBJ whole genome shotgun (WGS) entry which is preliminary data.</text>
</comment>
<reference evidence="3 4" key="1">
    <citation type="submission" date="2013-09" db="EMBL/GenBank/DDBJ databases">
        <title>Corchorus capsularis genome sequencing.</title>
        <authorList>
            <person name="Alam M."/>
            <person name="Haque M.S."/>
            <person name="Islam M.S."/>
            <person name="Emdad E.M."/>
            <person name="Islam M.M."/>
            <person name="Ahmed B."/>
            <person name="Halim A."/>
            <person name="Hossen Q.M.M."/>
            <person name="Hossain M.Z."/>
            <person name="Ahmed R."/>
            <person name="Khan M.M."/>
            <person name="Islam R."/>
            <person name="Rashid M.M."/>
            <person name="Khan S.A."/>
            <person name="Rahman M.S."/>
            <person name="Alam M."/>
        </authorList>
    </citation>
    <scope>NUCLEOTIDE SEQUENCE [LARGE SCALE GENOMIC DNA]</scope>
    <source>
        <strain evidence="4">cv. CVL-1</strain>
        <tissue evidence="3">Whole seedling</tissue>
    </source>
</reference>
<accession>A0A1R3KHH2</accession>